<dbReference type="PANTHER" id="PTHR46082">
    <property type="entry name" value="ATP/GTP-BINDING PROTEIN-RELATED"/>
    <property type="match status" value="1"/>
</dbReference>
<reference evidence="3 4" key="1">
    <citation type="submission" date="2019-10" db="EMBL/GenBank/DDBJ databases">
        <authorList>
            <person name="Palmer J.M."/>
        </authorList>
    </citation>
    <scope>NUCLEOTIDE SEQUENCE [LARGE SCALE GENOMIC DNA]</scope>
    <source>
        <strain evidence="3 4">TWF506</strain>
    </source>
</reference>
<evidence type="ECO:0000313" key="3">
    <source>
        <dbReference type="EMBL" id="KAK6508659.1"/>
    </source>
</evidence>
<feature type="repeat" description="TPR" evidence="1">
    <location>
        <begin position="764"/>
        <end position="797"/>
    </location>
</feature>
<dbReference type="Gene3D" id="3.40.50.300">
    <property type="entry name" value="P-loop containing nucleotide triphosphate hydrolases"/>
    <property type="match status" value="1"/>
</dbReference>
<dbReference type="Pfam" id="PF13424">
    <property type="entry name" value="TPR_12"/>
    <property type="match status" value="2"/>
</dbReference>
<evidence type="ECO:0000256" key="1">
    <source>
        <dbReference type="PROSITE-ProRule" id="PRU00339"/>
    </source>
</evidence>
<dbReference type="InterPro" id="IPR053137">
    <property type="entry name" value="NLR-like"/>
</dbReference>
<dbReference type="InterPro" id="IPR002182">
    <property type="entry name" value="NB-ARC"/>
</dbReference>
<dbReference type="EMBL" id="JAVHJM010000008">
    <property type="protein sequence ID" value="KAK6508659.1"/>
    <property type="molecule type" value="Genomic_DNA"/>
</dbReference>
<dbReference type="Pfam" id="PF00931">
    <property type="entry name" value="NB-ARC"/>
    <property type="match status" value="1"/>
</dbReference>
<dbReference type="InterPro" id="IPR019734">
    <property type="entry name" value="TPR_rpt"/>
</dbReference>
<dbReference type="PANTHER" id="PTHR46082:SF11">
    <property type="entry name" value="AAA+ ATPASE DOMAIN-CONTAINING PROTEIN-RELATED"/>
    <property type="match status" value="1"/>
</dbReference>
<comment type="caution">
    <text evidence="3">The sequence shown here is derived from an EMBL/GenBank/DDBJ whole genome shotgun (WGS) entry which is preliminary data.</text>
</comment>
<keyword evidence="4" id="KW-1185">Reference proteome</keyword>
<feature type="domain" description="NB-ARC" evidence="2">
    <location>
        <begin position="321"/>
        <end position="479"/>
    </location>
</feature>
<dbReference type="SUPFAM" id="SSF48452">
    <property type="entry name" value="TPR-like"/>
    <property type="match status" value="2"/>
</dbReference>
<dbReference type="Gene3D" id="3.40.50.1580">
    <property type="entry name" value="Nucleoside phosphorylase domain"/>
    <property type="match status" value="1"/>
</dbReference>
<evidence type="ECO:0000259" key="2">
    <source>
        <dbReference type="Pfam" id="PF00931"/>
    </source>
</evidence>
<sequence>MLDAEHDGPSEVSPGDDNSYQLGSIGKHNVVIAILPLGSYGTTSATVVATQMKSTFRSLKVYLMVGIGGGIPKPSHDIRLGDIVVSKPENGFGGVVQYDLGKTVNGGRFERSGSLNKPPQILLTAIASLKSQHELKGRNNVPDYLSEVYQKHPGLTEGYTYQGEENDTLYKAHYEHEGNNTCDSCNTEEAVLRKIRKNNYPVVHYGTIASGNQVMKHGTTRDYIGDDSGAICFEMEAAGLMDHFPCLVIRGICDYSDSHKNKRWQPYAALTAAAYAKELLSQITPLVQAGSPGEPHRIVEQRIFDIPRILHPHFSGRQKYLQQIYNFFHRHPTSEEGGIVSIFGMPGVGKSQLSLKYVMENKKGYNFGFYSIAKTVDHWFSSCNNIVQALKLPEAGSNDQDQRTQALKRWFASKADWILIIDDVASSVVELLRSSLPQDLNGHIIISTRDKHIAHEFSPPEGCFHLQEMDSTEGKDLVLKVSGREGDTGEIAEKISRELGGLPLALEQSVRCAVQRCWDLSMLFENLQEGKLGVVQDPIDNPHHTDVITTLDIALKELDPVHTNILNLILMMRPQALPVGLLIDGAPSLAYSDTSGDIPNITKKYRGNIDSTSKTKSKDWSKRFRNQFKGLTFMKSKSQTDCVEPKDENSTHKMDFQNFQRMKDVLQSKSELNKAILVLERSSIVRRSKNGNIWVHDLFREVLQSKVKESDRRKYAQYTAEITCQGFPHPSDPGTWPICSSYLPHILEVMALLGKYNMHNQTTISTMSNIGYYYYNVGRTNEALQWSQKLLQISENTLGIDHRESCLIMIQVGIGYQELGRSDEALQIYNRTLVGLTGVKFLQYARSRPISANFPIKRPRDGKTEALQLCQSVLGTINCDEDHKRCPEWEKVFEVIYNIAALSSQIPESIDVFQQLFTTQTKLLGKENPLTLLTSVGLIGALLRAKDHGNAASELFDQVFPSLIKVMGGNHRSTMYAIYYKGKALVEQRSYAEARQFCEILLERAGRIYGKSHILTFESFGLLAAILEGEGDDEEAMVYFERAYSGFEKILGKEYDETLEIAASIEFLRNKLDTSNV</sequence>
<dbReference type="Proteomes" id="UP001307849">
    <property type="component" value="Unassembled WGS sequence"/>
</dbReference>
<dbReference type="GO" id="GO:0043531">
    <property type="term" value="F:ADP binding"/>
    <property type="evidence" value="ECO:0007669"/>
    <property type="project" value="InterPro"/>
</dbReference>
<dbReference type="InterPro" id="IPR027417">
    <property type="entry name" value="P-loop_NTPase"/>
</dbReference>
<dbReference type="Gene3D" id="1.25.40.10">
    <property type="entry name" value="Tetratricopeptide repeat domain"/>
    <property type="match status" value="2"/>
</dbReference>
<dbReference type="InterPro" id="IPR035994">
    <property type="entry name" value="Nucleoside_phosphorylase_sf"/>
</dbReference>
<dbReference type="SUPFAM" id="SSF52540">
    <property type="entry name" value="P-loop containing nucleoside triphosphate hydrolases"/>
    <property type="match status" value="1"/>
</dbReference>
<name>A0AAN8N224_9PEZI</name>
<protein>
    <recommendedName>
        <fullName evidence="2">NB-ARC domain-containing protein</fullName>
    </recommendedName>
</protein>
<dbReference type="PROSITE" id="PS50005">
    <property type="entry name" value="TPR"/>
    <property type="match status" value="1"/>
</dbReference>
<dbReference type="GO" id="GO:0003824">
    <property type="term" value="F:catalytic activity"/>
    <property type="evidence" value="ECO:0007669"/>
    <property type="project" value="InterPro"/>
</dbReference>
<organism evidence="3 4">
    <name type="scientific">Arthrobotrys conoides</name>
    <dbReference type="NCBI Taxonomy" id="74498"/>
    <lineage>
        <taxon>Eukaryota</taxon>
        <taxon>Fungi</taxon>
        <taxon>Dikarya</taxon>
        <taxon>Ascomycota</taxon>
        <taxon>Pezizomycotina</taxon>
        <taxon>Orbiliomycetes</taxon>
        <taxon>Orbiliales</taxon>
        <taxon>Orbiliaceae</taxon>
        <taxon>Arthrobotrys</taxon>
    </lineage>
</organism>
<dbReference type="SUPFAM" id="SSF53167">
    <property type="entry name" value="Purine and uridine phosphorylases"/>
    <property type="match status" value="1"/>
</dbReference>
<keyword evidence="1" id="KW-0802">TPR repeat</keyword>
<dbReference type="GO" id="GO:0009116">
    <property type="term" value="P:nucleoside metabolic process"/>
    <property type="evidence" value="ECO:0007669"/>
    <property type="project" value="InterPro"/>
</dbReference>
<evidence type="ECO:0000313" key="4">
    <source>
        <dbReference type="Proteomes" id="UP001307849"/>
    </source>
</evidence>
<dbReference type="InterPro" id="IPR011990">
    <property type="entry name" value="TPR-like_helical_dom_sf"/>
</dbReference>
<gene>
    <name evidence="3" type="ORF">TWF506_010739</name>
</gene>
<proteinExistence type="predicted"/>
<accession>A0AAN8N224</accession>
<dbReference type="AlphaFoldDB" id="A0AAN8N224"/>